<name>A0A1Y3MGE7_9BACI</name>
<evidence type="ECO:0000313" key="2">
    <source>
        <dbReference type="Proteomes" id="UP000195321"/>
    </source>
</evidence>
<comment type="caution">
    <text evidence="1">The sequence shown here is derived from an EMBL/GenBank/DDBJ whole genome shotgun (WGS) entry which is preliminary data.</text>
</comment>
<evidence type="ECO:0008006" key="3">
    <source>
        <dbReference type="Google" id="ProtNLM"/>
    </source>
</evidence>
<proteinExistence type="predicted"/>
<protein>
    <recommendedName>
        <fullName evidence="3">Group-specific protein</fullName>
    </recommendedName>
</protein>
<gene>
    <name evidence="1" type="ORF">BW425_10215</name>
</gene>
<dbReference type="EMBL" id="MWPX01000009">
    <property type="protein sequence ID" value="OUM48874.1"/>
    <property type="molecule type" value="Genomic_DNA"/>
</dbReference>
<sequence>MCSNFLISTPAEPKVVQPLEQEFSISATLYGAQAWSADSDTFFQEIWKSTLFASTSQPDDAVYPLGILKIINLSYDTITVVTSKKLNSRLEITVPPNSEAILSSSSLSDVQASTTGRASTVNFLFHIFFSREPARTSLMPLQK</sequence>
<organism evidence="1 2">
    <name type="scientific">Bacillus pseudomycoides</name>
    <dbReference type="NCBI Taxonomy" id="64104"/>
    <lineage>
        <taxon>Bacteria</taxon>
        <taxon>Bacillati</taxon>
        <taxon>Bacillota</taxon>
        <taxon>Bacilli</taxon>
        <taxon>Bacillales</taxon>
        <taxon>Bacillaceae</taxon>
        <taxon>Bacillus</taxon>
        <taxon>Bacillus cereus group</taxon>
    </lineage>
</organism>
<reference evidence="1 2" key="1">
    <citation type="submission" date="2017-02" db="EMBL/GenBank/DDBJ databases">
        <title>Bacillus pseudomycoides isolate FSL K6-0042.</title>
        <authorList>
            <person name="Kovac J."/>
        </authorList>
    </citation>
    <scope>NUCLEOTIDE SEQUENCE [LARGE SCALE GENOMIC DNA]</scope>
    <source>
        <strain evidence="1 2">FSL K6-0042</strain>
    </source>
</reference>
<accession>A0A1Y3MGE7</accession>
<dbReference type="AlphaFoldDB" id="A0A1Y3MGE7"/>
<dbReference type="RefSeq" id="WP_088093976.1">
    <property type="nucleotide sequence ID" value="NZ_JARHXM010000079.1"/>
</dbReference>
<dbReference type="Proteomes" id="UP000195321">
    <property type="component" value="Unassembled WGS sequence"/>
</dbReference>
<evidence type="ECO:0000313" key="1">
    <source>
        <dbReference type="EMBL" id="OUM48874.1"/>
    </source>
</evidence>